<feature type="transmembrane region" description="Helical" evidence="7">
    <location>
        <begin position="207"/>
        <end position="225"/>
    </location>
</feature>
<keyword evidence="5 7" id="KW-0472">Membrane</keyword>
<evidence type="ECO:0000256" key="4">
    <source>
        <dbReference type="ARBA" id="ARBA00022989"/>
    </source>
</evidence>
<evidence type="ECO:0000256" key="2">
    <source>
        <dbReference type="ARBA" id="ARBA00009025"/>
    </source>
</evidence>
<evidence type="ECO:0000256" key="6">
    <source>
        <dbReference type="RuleBase" id="RU000320"/>
    </source>
</evidence>
<feature type="transmembrane region" description="Helical" evidence="7">
    <location>
        <begin position="246"/>
        <end position="267"/>
    </location>
</feature>
<feature type="domain" description="NADH:quinone oxidoreductase/Mrp antiporter transmembrane" evidence="8">
    <location>
        <begin position="127"/>
        <end position="415"/>
    </location>
</feature>
<keyword evidence="9" id="KW-0560">Oxidoreductase</keyword>
<dbReference type="OrthoDB" id="9768329at2"/>
<dbReference type="KEGG" id="mgg:MPLG2_0354"/>
<dbReference type="NCBIfam" id="NF004500">
    <property type="entry name" value="PRK05846.1-4"/>
    <property type="match status" value="1"/>
</dbReference>
<keyword evidence="4 7" id="KW-1133">Transmembrane helix</keyword>
<dbReference type="PANTHER" id="PTHR43507">
    <property type="entry name" value="NADH-UBIQUINONE OXIDOREDUCTASE CHAIN 4"/>
    <property type="match status" value="1"/>
</dbReference>
<dbReference type="GO" id="GO:0048039">
    <property type="term" value="F:ubiquinone binding"/>
    <property type="evidence" value="ECO:0007669"/>
    <property type="project" value="TreeGrafter"/>
</dbReference>
<comment type="subcellular location">
    <subcellularLocation>
        <location evidence="1">Endomembrane system</location>
        <topology evidence="1">Multi-pass membrane protein</topology>
    </subcellularLocation>
    <subcellularLocation>
        <location evidence="6">Membrane</location>
        <topology evidence="6">Multi-pass membrane protein</topology>
    </subcellularLocation>
</comment>
<evidence type="ECO:0000313" key="10">
    <source>
        <dbReference type="Proteomes" id="UP000238164"/>
    </source>
</evidence>
<dbReference type="GO" id="GO:0015990">
    <property type="term" value="P:electron transport coupled proton transport"/>
    <property type="evidence" value="ECO:0007669"/>
    <property type="project" value="TreeGrafter"/>
</dbReference>
<feature type="transmembrane region" description="Helical" evidence="7">
    <location>
        <begin position="31"/>
        <end position="51"/>
    </location>
</feature>
<organism evidence="9 10">
    <name type="scientific">Micropruina glycogenica</name>
    <dbReference type="NCBI Taxonomy" id="75385"/>
    <lineage>
        <taxon>Bacteria</taxon>
        <taxon>Bacillati</taxon>
        <taxon>Actinomycetota</taxon>
        <taxon>Actinomycetes</taxon>
        <taxon>Propionibacteriales</taxon>
        <taxon>Nocardioidaceae</taxon>
        <taxon>Micropruina</taxon>
    </lineage>
</organism>
<sequence length="501" mass="53123">MTFGWLTLLGLLPLVGALVLALPVRGAARAIGLAFSLATLAVAVLVTVQYVGGADLAVRLPWIPAFGAWWALGLDGMGLIMVLMTVVLTPIVLWAEWGVRGHGRWNAQGYFAMVLALEGTALLTFLADDVLLFYVFFEATLIPMYFLIGGFGGALRRAAALKFLMFNLVGGFILLASVIGLFAVSAAGGTPSYLLSDLAGQPMATNTARWLMVGFLIAFVIKAPMVPLHTWLPAAAEQATPGSSTLMVGVLDKIATFAMIKFCIGLFPEASAWVAPFMIALALISIIYGAAAAIASTNLLRLVSYTSVSHFGFMVLGIYIFTSQSINGTVFFMINHGFSTAALFLAVGFLIKRRGSADISDFGGVEKATPVLAGAVLLSVLSAISLPGMSTFVSEFLVIAGTWTREPWVAAVAALGIILAATYGLRLYQRTMTGPLPDEVAPHFTHDLDAREKSVLIPVIAVILLFGFMPGPIMQLAEPTAKAAMQRMQLDDPVAPAKGEK</sequence>
<dbReference type="EMBL" id="LT985188">
    <property type="protein sequence ID" value="SPD85390.1"/>
    <property type="molecule type" value="Genomic_DNA"/>
</dbReference>
<dbReference type="InterPro" id="IPR010227">
    <property type="entry name" value="NADH_Q_OxRdtase_chainM/4"/>
</dbReference>
<evidence type="ECO:0000256" key="3">
    <source>
        <dbReference type="ARBA" id="ARBA00022692"/>
    </source>
</evidence>
<feature type="transmembrane region" description="Helical" evidence="7">
    <location>
        <begin position="455"/>
        <end position="477"/>
    </location>
</feature>
<dbReference type="EC" id="1.6.5.11" evidence="9"/>
<keyword evidence="10" id="KW-1185">Reference proteome</keyword>
<feature type="transmembrane region" description="Helical" evidence="7">
    <location>
        <begin position="408"/>
        <end position="428"/>
    </location>
</feature>
<feature type="transmembrane region" description="Helical" evidence="7">
    <location>
        <begin position="371"/>
        <end position="388"/>
    </location>
</feature>
<feature type="transmembrane region" description="Helical" evidence="7">
    <location>
        <begin position="78"/>
        <end position="97"/>
    </location>
</feature>
<reference evidence="9 10" key="1">
    <citation type="submission" date="2018-02" db="EMBL/GenBank/DDBJ databases">
        <authorList>
            <person name="Cohen D.B."/>
            <person name="Kent A.D."/>
        </authorList>
    </citation>
    <scope>NUCLEOTIDE SEQUENCE [LARGE SCALE GENOMIC DNA]</scope>
    <source>
        <strain evidence="9">1</strain>
    </source>
</reference>
<evidence type="ECO:0000313" key="9">
    <source>
        <dbReference type="EMBL" id="SPD85390.1"/>
    </source>
</evidence>
<evidence type="ECO:0000256" key="1">
    <source>
        <dbReference type="ARBA" id="ARBA00004127"/>
    </source>
</evidence>
<feature type="transmembrane region" description="Helical" evidence="7">
    <location>
        <begin position="328"/>
        <end position="351"/>
    </location>
</feature>
<feature type="transmembrane region" description="Helical" evidence="7">
    <location>
        <begin position="133"/>
        <end position="152"/>
    </location>
</feature>
<protein>
    <submittedName>
        <fullName evidence="9">NADH-quinone oxidoreductase subunit M</fullName>
        <ecNumber evidence="9">1.6.5.11</ecNumber>
    </submittedName>
</protein>
<keyword evidence="3 6" id="KW-0812">Transmembrane</keyword>
<dbReference type="PRINTS" id="PR01437">
    <property type="entry name" value="NUOXDRDTASE4"/>
</dbReference>
<dbReference type="Pfam" id="PF00361">
    <property type="entry name" value="Proton_antipo_M"/>
    <property type="match status" value="1"/>
</dbReference>
<dbReference type="GO" id="GO:0003954">
    <property type="term" value="F:NADH dehydrogenase activity"/>
    <property type="evidence" value="ECO:0007669"/>
    <property type="project" value="TreeGrafter"/>
</dbReference>
<gene>
    <name evidence="9" type="primary">nuoM</name>
    <name evidence="9" type="ORF">MPLG2_0354</name>
</gene>
<comment type="similarity">
    <text evidence="2">Belongs to the complex I subunit 4 family.</text>
</comment>
<evidence type="ECO:0000256" key="7">
    <source>
        <dbReference type="SAM" id="Phobius"/>
    </source>
</evidence>
<dbReference type="GO" id="GO:0042773">
    <property type="term" value="P:ATP synthesis coupled electron transport"/>
    <property type="evidence" value="ECO:0007669"/>
    <property type="project" value="InterPro"/>
</dbReference>
<feature type="transmembrane region" description="Helical" evidence="7">
    <location>
        <begin position="302"/>
        <end position="322"/>
    </location>
</feature>
<feature type="transmembrane region" description="Helical" evidence="7">
    <location>
        <begin position="164"/>
        <end position="187"/>
    </location>
</feature>
<dbReference type="InterPro" id="IPR003918">
    <property type="entry name" value="NADH_UbQ_OxRdtase"/>
</dbReference>
<evidence type="ECO:0000256" key="5">
    <source>
        <dbReference type="ARBA" id="ARBA00023136"/>
    </source>
</evidence>
<dbReference type="GO" id="GO:0012505">
    <property type="term" value="C:endomembrane system"/>
    <property type="evidence" value="ECO:0007669"/>
    <property type="project" value="UniProtKB-SubCell"/>
</dbReference>
<proteinExistence type="inferred from homology"/>
<dbReference type="Proteomes" id="UP000238164">
    <property type="component" value="Chromosome 1"/>
</dbReference>
<dbReference type="RefSeq" id="WP_105184639.1">
    <property type="nucleotide sequence ID" value="NZ_BAAAGO010000024.1"/>
</dbReference>
<dbReference type="GO" id="GO:0008137">
    <property type="term" value="F:NADH dehydrogenase (ubiquinone) activity"/>
    <property type="evidence" value="ECO:0007669"/>
    <property type="project" value="InterPro"/>
</dbReference>
<dbReference type="PANTHER" id="PTHR43507:SF1">
    <property type="entry name" value="NADH-UBIQUINONE OXIDOREDUCTASE CHAIN 4"/>
    <property type="match status" value="1"/>
</dbReference>
<dbReference type="InterPro" id="IPR001750">
    <property type="entry name" value="ND/Mrp_TM"/>
</dbReference>
<dbReference type="NCBIfam" id="TIGR01972">
    <property type="entry name" value="NDH_I_M"/>
    <property type="match status" value="1"/>
</dbReference>
<dbReference type="AlphaFoldDB" id="A0A2N9JCW5"/>
<dbReference type="GO" id="GO:0016020">
    <property type="term" value="C:membrane"/>
    <property type="evidence" value="ECO:0007669"/>
    <property type="project" value="UniProtKB-SubCell"/>
</dbReference>
<feature type="transmembrane region" description="Helical" evidence="7">
    <location>
        <begin position="273"/>
        <end position="295"/>
    </location>
</feature>
<feature type="transmembrane region" description="Helical" evidence="7">
    <location>
        <begin position="109"/>
        <end position="127"/>
    </location>
</feature>
<accession>A0A2N9JCW5</accession>
<evidence type="ECO:0000259" key="8">
    <source>
        <dbReference type="Pfam" id="PF00361"/>
    </source>
</evidence>
<name>A0A2N9JCW5_9ACTN</name>